<proteinExistence type="predicted"/>
<feature type="region of interest" description="Disordered" evidence="1">
    <location>
        <begin position="84"/>
        <end position="105"/>
    </location>
</feature>
<evidence type="ECO:0000313" key="3">
    <source>
        <dbReference type="EMBL" id="EFX89227.1"/>
    </source>
</evidence>
<evidence type="ECO:0000256" key="1">
    <source>
        <dbReference type="SAM" id="MobiDB-lite"/>
    </source>
</evidence>
<dbReference type="Proteomes" id="UP000000305">
    <property type="component" value="Unassembled WGS sequence"/>
</dbReference>
<gene>
    <name evidence="3" type="ORF">DAPPUDRAFT_303113</name>
</gene>
<keyword evidence="2" id="KW-0472">Membrane</keyword>
<keyword evidence="2" id="KW-1133">Transmembrane helix</keyword>
<dbReference type="EMBL" id="GL732524">
    <property type="protein sequence ID" value="EFX89227.1"/>
    <property type="molecule type" value="Genomic_DNA"/>
</dbReference>
<reference evidence="3 4" key="1">
    <citation type="journal article" date="2011" name="Science">
        <title>The ecoresponsive genome of Daphnia pulex.</title>
        <authorList>
            <person name="Colbourne J.K."/>
            <person name="Pfrender M.E."/>
            <person name="Gilbert D."/>
            <person name="Thomas W.K."/>
            <person name="Tucker A."/>
            <person name="Oakley T.H."/>
            <person name="Tokishita S."/>
            <person name="Aerts A."/>
            <person name="Arnold G.J."/>
            <person name="Basu M.K."/>
            <person name="Bauer D.J."/>
            <person name="Caceres C.E."/>
            <person name="Carmel L."/>
            <person name="Casola C."/>
            <person name="Choi J.H."/>
            <person name="Detter J.C."/>
            <person name="Dong Q."/>
            <person name="Dusheyko S."/>
            <person name="Eads B.D."/>
            <person name="Frohlich T."/>
            <person name="Geiler-Samerotte K.A."/>
            <person name="Gerlach D."/>
            <person name="Hatcher P."/>
            <person name="Jogdeo S."/>
            <person name="Krijgsveld J."/>
            <person name="Kriventseva E.V."/>
            <person name="Kultz D."/>
            <person name="Laforsch C."/>
            <person name="Lindquist E."/>
            <person name="Lopez J."/>
            <person name="Manak J.R."/>
            <person name="Muller J."/>
            <person name="Pangilinan J."/>
            <person name="Patwardhan R.P."/>
            <person name="Pitluck S."/>
            <person name="Pritham E.J."/>
            <person name="Rechtsteiner A."/>
            <person name="Rho M."/>
            <person name="Rogozin I.B."/>
            <person name="Sakarya O."/>
            <person name="Salamov A."/>
            <person name="Schaack S."/>
            <person name="Shapiro H."/>
            <person name="Shiga Y."/>
            <person name="Skalitzky C."/>
            <person name="Smith Z."/>
            <person name="Souvorov A."/>
            <person name="Sung W."/>
            <person name="Tang Z."/>
            <person name="Tsuchiya D."/>
            <person name="Tu H."/>
            <person name="Vos H."/>
            <person name="Wang M."/>
            <person name="Wolf Y.I."/>
            <person name="Yamagata H."/>
            <person name="Yamada T."/>
            <person name="Ye Y."/>
            <person name="Shaw J.R."/>
            <person name="Andrews J."/>
            <person name="Crease T.J."/>
            <person name="Tang H."/>
            <person name="Lucas S.M."/>
            <person name="Robertson H.M."/>
            <person name="Bork P."/>
            <person name="Koonin E.V."/>
            <person name="Zdobnov E.M."/>
            <person name="Grigoriev I.V."/>
            <person name="Lynch M."/>
            <person name="Boore J.L."/>
        </authorList>
    </citation>
    <scope>NUCLEOTIDE SEQUENCE [LARGE SCALE GENOMIC DNA]</scope>
</reference>
<evidence type="ECO:0000313" key="4">
    <source>
        <dbReference type="Proteomes" id="UP000000305"/>
    </source>
</evidence>
<sequence>MESYNIATIIFVSLLILRILVTCFYSSYRENGGCMKKNSSYANTSERESSRRGNSDIFVIDLSVDSSNDGRRIEAHPPSYECLNQEMPPPDYDDAVKLPPLASTH</sequence>
<evidence type="ECO:0000256" key="2">
    <source>
        <dbReference type="SAM" id="Phobius"/>
    </source>
</evidence>
<dbReference type="HOGENOM" id="CLU_2239264_0_0_1"/>
<feature type="transmembrane region" description="Helical" evidence="2">
    <location>
        <begin position="6"/>
        <end position="28"/>
    </location>
</feature>
<keyword evidence="2" id="KW-0812">Transmembrane</keyword>
<keyword evidence="4" id="KW-1185">Reference proteome</keyword>
<dbReference type="KEGG" id="dpx:DAPPUDRAFT_303113"/>
<dbReference type="OrthoDB" id="10390066at2759"/>
<protein>
    <submittedName>
        <fullName evidence="3">Uncharacterized protein</fullName>
    </submittedName>
</protein>
<organism evidence="3 4">
    <name type="scientific">Daphnia pulex</name>
    <name type="common">Water flea</name>
    <dbReference type="NCBI Taxonomy" id="6669"/>
    <lineage>
        <taxon>Eukaryota</taxon>
        <taxon>Metazoa</taxon>
        <taxon>Ecdysozoa</taxon>
        <taxon>Arthropoda</taxon>
        <taxon>Crustacea</taxon>
        <taxon>Branchiopoda</taxon>
        <taxon>Diplostraca</taxon>
        <taxon>Cladocera</taxon>
        <taxon>Anomopoda</taxon>
        <taxon>Daphniidae</taxon>
        <taxon>Daphnia</taxon>
    </lineage>
</organism>
<dbReference type="InParanoid" id="E9FSM4"/>
<accession>E9FSM4</accession>
<dbReference type="AlphaFoldDB" id="E9FSM4"/>
<name>E9FSM4_DAPPU</name>